<dbReference type="GeneID" id="37078612"/>
<keyword evidence="3" id="KW-1185">Reference proteome</keyword>
<organism evidence="2 3">
    <name type="scientific">Aspergillus saccharolyticus JOP 1030-1</name>
    <dbReference type="NCBI Taxonomy" id="1450539"/>
    <lineage>
        <taxon>Eukaryota</taxon>
        <taxon>Fungi</taxon>
        <taxon>Dikarya</taxon>
        <taxon>Ascomycota</taxon>
        <taxon>Pezizomycotina</taxon>
        <taxon>Eurotiomycetes</taxon>
        <taxon>Eurotiomycetidae</taxon>
        <taxon>Eurotiales</taxon>
        <taxon>Aspergillaceae</taxon>
        <taxon>Aspergillus</taxon>
        <taxon>Aspergillus subgen. Circumdati</taxon>
    </lineage>
</organism>
<dbReference type="RefSeq" id="XP_025431590.1">
    <property type="nucleotide sequence ID" value="XM_025577383.1"/>
</dbReference>
<evidence type="ECO:0000313" key="3">
    <source>
        <dbReference type="Proteomes" id="UP000248349"/>
    </source>
</evidence>
<gene>
    <name evidence="2" type="ORF">BP01DRAFT_382627</name>
</gene>
<dbReference type="AlphaFoldDB" id="A0A318ZZW6"/>
<dbReference type="Proteomes" id="UP000248349">
    <property type="component" value="Unassembled WGS sequence"/>
</dbReference>
<accession>A0A318ZZW6</accession>
<name>A0A318ZZW6_9EURO</name>
<dbReference type="InterPro" id="IPR036568">
    <property type="entry name" value="GGCT-like_sf"/>
</dbReference>
<protein>
    <recommendedName>
        <fullName evidence="1">Gamma-glutamylcyclotransferase AIG2-like domain-containing protein</fullName>
    </recommendedName>
</protein>
<dbReference type="SUPFAM" id="SSF110857">
    <property type="entry name" value="Gamma-glutamyl cyclotransferase-like"/>
    <property type="match status" value="1"/>
</dbReference>
<feature type="domain" description="Gamma-glutamylcyclotransferase AIG2-like" evidence="1">
    <location>
        <begin position="68"/>
        <end position="147"/>
    </location>
</feature>
<reference evidence="2 3" key="1">
    <citation type="submission" date="2016-12" db="EMBL/GenBank/DDBJ databases">
        <title>The genomes of Aspergillus section Nigri reveals drivers in fungal speciation.</title>
        <authorList>
            <consortium name="DOE Joint Genome Institute"/>
            <person name="Vesth T.C."/>
            <person name="Nybo J."/>
            <person name="Theobald S."/>
            <person name="Brandl J."/>
            <person name="Frisvad J.C."/>
            <person name="Nielsen K.F."/>
            <person name="Lyhne E.K."/>
            <person name="Kogle M.E."/>
            <person name="Kuo A."/>
            <person name="Riley R."/>
            <person name="Clum A."/>
            <person name="Nolan M."/>
            <person name="Lipzen A."/>
            <person name="Salamov A."/>
            <person name="Henrissat B."/>
            <person name="Wiebenga A."/>
            <person name="De Vries R.P."/>
            <person name="Grigoriev I.V."/>
            <person name="Mortensen U.H."/>
            <person name="Andersen M.R."/>
            <person name="Baker S.E."/>
        </authorList>
    </citation>
    <scope>NUCLEOTIDE SEQUENCE [LARGE SCALE GENOMIC DNA]</scope>
    <source>
        <strain evidence="2 3">JOP 1030-1</strain>
    </source>
</reference>
<proteinExistence type="predicted"/>
<dbReference type="OrthoDB" id="1044435at2759"/>
<dbReference type="Pfam" id="PF06094">
    <property type="entry name" value="GGACT"/>
    <property type="match status" value="1"/>
</dbReference>
<dbReference type="EMBL" id="KZ821231">
    <property type="protein sequence ID" value="PYH45608.1"/>
    <property type="molecule type" value="Genomic_DNA"/>
</dbReference>
<evidence type="ECO:0000313" key="2">
    <source>
        <dbReference type="EMBL" id="PYH45608.1"/>
    </source>
</evidence>
<sequence length="299" mass="34747">MLMDLIMRLLNNTMMFPSPTLASPLHQPPVTYLYPSLASSQKFMGRRRGATTMECFEWLLADADKHTIFVYGYLKLPTVVRAFCDEVDSMPIARRMQPARAIGYRLYEQVVNGDPFMVFTGNERDVVHGMLVFAVEHEAAVAMYRSERIGMGQFEIVVEAEFIEEGPGLRDRWVGVTQALTVETFLWTDSLETMRWKGLPVWAVDMFLRRPSYDTFRRPGELESEETIPLEYRFSDYQHCGRRYFSGECRDHFHFSIDRIPGEQDYAYQTRDAMLVLLEDASFEDQSLDTLYAQALTWI</sequence>
<evidence type="ECO:0000259" key="1">
    <source>
        <dbReference type="Pfam" id="PF06094"/>
    </source>
</evidence>
<dbReference type="Gene3D" id="3.10.490.10">
    <property type="entry name" value="Gamma-glutamyl cyclotransferase-like"/>
    <property type="match status" value="1"/>
</dbReference>
<dbReference type="InterPro" id="IPR009288">
    <property type="entry name" value="AIG2-like_dom"/>
</dbReference>